<dbReference type="AlphaFoldDB" id="A0A7R8ZGR1"/>
<dbReference type="EMBL" id="OB660140">
    <property type="protein sequence ID" value="CAD7223025.1"/>
    <property type="molecule type" value="Genomic_DNA"/>
</dbReference>
<protein>
    <submittedName>
        <fullName evidence="1">Uncharacterized protein</fullName>
    </submittedName>
</protein>
<proteinExistence type="predicted"/>
<accession>A0A7R8ZGR1</accession>
<sequence length="77" mass="8331">MREYIGKELVWCYRSQYIRAAPDSYCLYLCVVAADARLAFGAGDSGLTPLAENWEEARSMAAGVTDLPSRPVGGAIS</sequence>
<organism evidence="1">
    <name type="scientific">Cyprideis torosa</name>
    <dbReference type="NCBI Taxonomy" id="163714"/>
    <lineage>
        <taxon>Eukaryota</taxon>
        <taxon>Metazoa</taxon>
        <taxon>Ecdysozoa</taxon>
        <taxon>Arthropoda</taxon>
        <taxon>Crustacea</taxon>
        <taxon>Oligostraca</taxon>
        <taxon>Ostracoda</taxon>
        <taxon>Podocopa</taxon>
        <taxon>Podocopida</taxon>
        <taxon>Cytherocopina</taxon>
        <taxon>Cytheroidea</taxon>
        <taxon>Cytherideidae</taxon>
        <taxon>Cyprideis</taxon>
    </lineage>
</organism>
<reference evidence="1" key="1">
    <citation type="submission" date="2020-11" db="EMBL/GenBank/DDBJ databases">
        <authorList>
            <person name="Tran Van P."/>
        </authorList>
    </citation>
    <scope>NUCLEOTIDE SEQUENCE</scope>
</reference>
<gene>
    <name evidence="1" type="ORF">CTOB1V02_LOCUS1020</name>
</gene>
<evidence type="ECO:0000313" key="1">
    <source>
        <dbReference type="EMBL" id="CAD7223025.1"/>
    </source>
</evidence>
<name>A0A7R8ZGR1_9CRUS</name>